<feature type="compositionally biased region" description="Basic and acidic residues" evidence="1">
    <location>
        <begin position="485"/>
        <end position="502"/>
    </location>
</feature>
<dbReference type="EMBL" id="BQNB010021453">
    <property type="protein sequence ID" value="GJU06584.1"/>
    <property type="molecule type" value="Genomic_DNA"/>
</dbReference>
<dbReference type="Gene3D" id="3.30.420.10">
    <property type="entry name" value="Ribonuclease H-like superfamily/Ribonuclease H"/>
    <property type="match status" value="1"/>
</dbReference>
<proteinExistence type="predicted"/>
<feature type="compositionally biased region" description="Polar residues" evidence="1">
    <location>
        <begin position="509"/>
        <end position="518"/>
    </location>
</feature>
<feature type="compositionally biased region" description="Polar residues" evidence="1">
    <location>
        <begin position="163"/>
        <end position="177"/>
    </location>
</feature>
<name>A0ABQ5J5W6_9ASTR</name>
<dbReference type="PROSITE" id="PS50994">
    <property type="entry name" value="INTEGRASE"/>
    <property type="match status" value="1"/>
</dbReference>
<dbReference type="Proteomes" id="UP001151760">
    <property type="component" value="Unassembled WGS sequence"/>
</dbReference>
<keyword evidence="4" id="KW-1185">Reference proteome</keyword>
<dbReference type="Pfam" id="PF14244">
    <property type="entry name" value="Retrotran_gag_3"/>
    <property type="match status" value="1"/>
</dbReference>
<feature type="region of interest" description="Disordered" evidence="1">
    <location>
        <begin position="235"/>
        <end position="259"/>
    </location>
</feature>
<comment type="caution">
    <text evidence="3">The sequence shown here is derived from an EMBL/GenBank/DDBJ whole genome shotgun (WGS) entry which is preliminary data.</text>
</comment>
<dbReference type="InterPro" id="IPR029472">
    <property type="entry name" value="Copia-like_N"/>
</dbReference>
<sequence>MVEGDKPPKDMGISFGSGENNIDQYDPMFLHSNDTNGVPIIGFKLEGTENYKVWKAAITIAIHTKNKLGFINCKIPRPVEAGFMQEQWDRCNFVVLNWILGCASQDVFIDKLKEHNQLLKLMQFLMGLDEVYAPIRSIILTTNPISDVKGAFATLSRDESHRGSSSHSAPKTRNSVFVSRPNTRNNNWNNNNNNNQSRRLNITNLLCTHCNMNGHTADRCFELVGYPPNFKKNNNSGFNKDASSSNSVSGSKDQSTSNSFTDEQFKKLMALISDKSGSSSMPVNIAGSLRLTDQIVIHDVLVVPGYEVNLLSVHKLSKDNKYKVIFDENTCVIQDSVQMTQVGTGSESNGLYFLNTGKRIVNNNIEAKQTRDLFPLSEHKYKVLGQLVHLDVWGPYKVQSKEGYKFCKEKGILHQTSCPYTPQQNGIAERKHRHLLNVGCLALFSSRDVKFYETVFPFKNNKECKEYLMVFEIKTSLNFFSYDENESRSSEPYDDRRDKEPEISEGTYHMSSEGTENTRNTKRDEGKHPDDSEPTEAVSDIEERAILVENDKESEGDDNFYHEFNEMFEIPNMVPDSQSEVNLRRSSRKTSMPKKFSDFKVDFKVKYSIDKHVNYSNLSVEKFNSSTSLNKIVEPKTFDEASKDIRWIEAMNLEIEALNMNETWIITELPIGRKPIGINNYQKLVGKLIYLTHTRLDISYAVHVLSQFMHAPLHSHLKLAFRVLRYLKTALGKGISFNKGSDLDLKVYVDSDWAKCKVTRKSVTGTSLHVPLHCDNSSAIQIAANLVFHERTKHFEIELFFLREKVASGMVKTVKIKSADNTADIFTKGLSVIDHNKFCENLGLKDLYRISLRGNIENVNPYPVQKTEGESKLNSKGVIIELIKKFEELEAIKLKPVHTLYLNIIPKFQCPNEGNYDSLVTAYCIFENSDKVKGSKQLLRAMQSLVGLDEVYAPIRRIILTTYPILDVKGAFATLSRDESHMGSSSHYAPKTGKSAFVARPNTRNNNWNNNNNNNPSRRLNMPNLVCTHCDMNGHTADRFFELVGYLPNFKKNKSVVLIRVLF</sequence>
<feature type="compositionally biased region" description="Polar residues" evidence="1">
    <location>
        <begin position="241"/>
        <end position="259"/>
    </location>
</feature>
<dbReference type="InterPro" id="IPR012337">
    <property type="entry name" value="RNaseH-like_sf"/>
</dbReference>
<dbReference type="SUPFAM" id="SSF53098">
    <property type="entry name" value="Ribonuclease H-like"/>
    <property type="match status" value="1"/>
</dbReference>
<reference evidence="3" key="1">
    <citation type="journal article" date="2022" name="Int. J. Mol. Sci.">
        <title>Draft Genome of Tanacetum Coccineum: Genomic Comparison of Closely Related Tanacetum-Family Plants.</title>
        <authorList>
            <person name="Yamashiro T."/>
            <person name="Shiraishi A."/>
            <person name="Nakayama K."/>
            <person name="Satake H."/>
        </authorList>
    </citation>
    <scope>NUCLEOTIDE SEQUENCE</scope>
</reference>
<protein>
    <submittedName>
        <fullName evidence="3">Ribonuclease H-like domain-containing protein</fullName>
    </submittedName>
</protein>
<feature type="region of interest" description="Disordered" evidence="1">
    <location>
        <begin position="999"/>
        <end position="1019"/>
    </location>
</feature>
<feature type="region of interest" description="Disordered" evidence="1">
    <location>
        <begin position="159"/>
        <end position="196"/>
    </location>
</feature>
<evidence type="ECO:0000256" key="1">
    <source>
        <dbReference type="SAM" id="MobiDB-lite"/>
    </source>
</evidence>
<gene>
    <name evidence="3" type="ORF">Tco_1123014</name>
</gene>
<accession>A0ABQ5J5W6</accession>
<feature type="compositionally biased region" description="Basic and acidic residues" evidence="1">
    <location>
        <begin position="519"/>
        <end position="531"/>
    </location>
</feature>
<dbReference type="InterPro" id="IPR036397">
    <property type="entry name" value="RNaseH_sf"/>
</dbReference>
<dbReference type="CDD" id="cd09272">
    <property type="entry name" value="RNase_HI_RT_Ty1"/>
    <property type="match status" value="1"/>
</dbReference>
<evidence type="ECO:0000259" key="2">
    <source>
        <dbReference type="PROSITE" id="PS50994"/>
    </source>
</evidence>
<feature type="compositionally biased region" description="Low complexity" evidence="1">
    <location>
        <begin position="180"/>
        <end position="196"/>
    </location>
</feature>
<dbReference type="InterPro" id="IPR001584">
    <property type="entry name" value="Integrase_cat-core"/>
</dbReference>
<feature type="compositionally biased region" description="Low complexity" evidence="1">
    <location>
        <begin position="1000"/>
        <end position="1019"/>
    </location>
</feature>
<feature type="domain" description="Integrase catalytic" evidence="2">
    <location>
        <begin position="386"/>
        <end position="435"/>
    </location>
</feature>
<reference evidence="3" key="2">
    <citation type="submission" date="2022-01" db="EMBL/GenBank/DDBJ databases">
        <authorList>
            <person name="Yamashiro T."/>
            <person name="Shiraishi A."/>
            <person name="Satake H."/>
            <person name="Nakayama K."/>
        </authorList>
    </citation>
    <scope>NUCLEOTIDE SEQUENCE</scope>
</reference>
<evidence type="ECO:0000313" key="4">
    <source>
        <dbReference type="Proteomes" id="UP001151760"/>
    </source>
</evidence>
<evidence type="ECO:0000313" key="3">
    <source>
        <dbReference type="EMBL" id="GJU06584.1"/>
    </source>
</evidence>
<organism evidence="3 4">
    <name type="scientific">Tanacetum coccineum</name>
    <dbReference type="NCBI Taxonomy" id="301880"/>
    <lineage>
        <taxon>Eukaryota</taxon>
        <taxon>Viridiplantae</taxon>
        <taxon>Streptophyta</taxon>
        <taxon>Embryophyta</taxon>
        <taxon>Tracheophyta</taxon>
        <taxon>Spermatophyta</taxon>
        <taxon>Magnoliopsida</taxon>
        <taxon>eudicotyledons</taxon>
        <taxon>Gunneridae</taxon>
        <taxon>Pentapetalae</taxon>
        <taxon>asterids</taxon>
        <taxon>campanulids</taxon>
        <taxon>Asterales</taxon>
        <taxon>Asteraceae</taxon>
        <taxon>Asteroideae</taxon>
        <taxon>Anthemideae</taxon>
        <taxon>Anthemidinae</taxon>
        <taxon>Tanacetum</taxon>
    </lineage>
</organism>
<dbReference type="PANTHER" id="PTHR34222:SF99">
    <property type="entry name" value="PROTEIN, PUTATIVE-RELATED"/>
    <property type="match status" value="1"/>
</dbReference>
<feature type="region of interest" description="Disordered" evidence="1">
    <location>
        <begin position="484"/>
        <end position="539"/>
    </location>
</feature>
<dbReference type="PANTHER" id="PTHR34222">
    <property type="entry name" value="GAG_PRE-INTEGRS DOMAIN-CONTAINING PROTEIN"/>
    <property type="match status" value="1"/>
</dbReference>